<reference evidence="5" key="1">
    <citation type="submission" date="2017-09" db="EMBL/GenBank/DDBJ databases">
        <title>Depth-based differentiation of microbial function through sediment-hosted aquifers and enrichment of novel symbionts in the deep terrestrial subsurface.</title>
        <authorList>
            <person name="Probst A.J."/>
            <person name="Ladd B."/>
            <person name="Jarett J.K."/>
            <person name="Geller-Mcgrath D.E."/>
            <person name="Sieber C.M.K."/>
            <person name="Emerson J.B."/>
            <person name="Anantharaman K."/>
            <person name="Thomas B.C."/>
            <person name="Malmstrom R."/>
            <person name="Stieglmeier M."/>
            <person name="Klingl A."/>
            <person name="Woyke T."/>
            <person name="Ryan C.M."/>
            <person name="Banfield J.F."/>
        </authorList>
    </citation>
    <scope>NUCLEOTIDE SEQUENCE [LARGE SCALE GENOMIC DNA]</scope>
</reference>
<sequence length="185" mass="21730">MATHSKKPKRVFKGKIFDVYQWKQKMFDGTSKIFEYVKRKDAVVIIPSQKNKIIALKQKQPHTGWFYCTPSGRMDIKGEKPLECAKRELMEETGMVSEHWKLWKKIKHRGKVKNTIYIYIAQNCEKIAQQRLDGGEKIQIKPLTFEQFLNLSKKPSHHIAETVVDMLMARLSPKFNKKYKKALFG</sequence>
<dbReference type="CDD" id="cd03424">
    <property type="entry name" value="NUDIX_ADPRase_Nudt5_UGPPase_Nudt14"/>
    <property type="match status" value="1"/>
</dbReference>
<evidence type="ECO:0000313" key="4">
    <source>
        <dbReference type="EMBL" id="PIR96336.1"/>
    </source>
</evidence>
<feature type="domain" description="Nudix hydrolase" evidence="3">
    <location>
        <begin position="38"/>
        <end position="165"/>
    </location>
</feature>
<dbReference type="Pfam" id="PF00293">
    <property type="entry name" value="NUDIX"/>
    <property type="match status" value="1"/>
</dbReference>
<dbReference type="PANTHER" id="PTHR11839:SF18">
    <property type="entry name" value="NUDIX HYDROLASE DOMAIN-CONTAINING PROTEIN"/>
    <property type="match status" value="1"/>
</dbReference>
<dbReference type="GO" id="GO:0016787">
    <property type="term" value="F:hydrolase activity"/>
    <property type="evidence" value="ECO:0007669"/>
    <property type="project" value="UniProtKB-KW"/>
</dbReference>
<organism evidence="4 5">
    <name type="scientific">Candidatus Doudnabacteria bacterium CG10_big_fil_rev_8_21_14_0_10_42_18</name>
    <dbReference type="NCBI Taxonomy" id="1974552"/>
    <lineage>
        <taxon>Bacteria</taxon>
        <taxon>Candidatus Doudnaibacteriota</taxon>
    </lineage>
</organism>
<dbReference type="GO" id="GO:0006753">
    <property type="term" value="P:nucleoside phosphate metabolic process"/>
    <property type="evidence" value="ECO:0007669"/>
    <property type="project" value="TreeGrafter"/>
</dbReference>
<evidence type="ECO:0000259" key="3">
    <source>
        <dbReference type="PROSITE" id="PS51462"/>
    </source>
</evidence>
<dbReference type="InterPro" id="IPR000086">
    <property type="entry name" value="NUDIX_hydrolase_dom"/>
</dbReference>
<dbReference type="PANTHER" id="PTHR11839">
    <property type="entry name" value="UDP/ADP-SUGAR PYROPHOSPHATASE"/>
    <property type="match status" value="1"/>
</dbReference>
<dbReference type="Gene3D" id="3.90.79.10">
    <property type="entry name" value="Nucleoside Triphosphate Pyrophosphohydrolase"/>
    <property type="match status" value="1"/>
</dbReference>
<dbReference type="GO" id="GO:0019693">
    <property type="term" value="P:ribose phosphate metabolic process"/>
    <property type="evidence" value="ECO:0007669"/>
    <property type="project" value="TreeGrafter"/>
</dbReference>
<dbReference type="InterPro" id="IPR015797">
    <property type="entry name" value="NUDIX_hydrolase-like_dom_sf"/>
</dbReference>
<accession>A0A2H0VB72</accession>
<gene>
    <name evidence="4" type="ORF">COT92_01590</name>
</gene>
<comment type="caution">
    <text evidence="4">The sequence shown here is derived from an EMBL/GenBank/DDBJ whole genome shotgun (WGS) entry which is preliminary data.</text>
</comment>
<evidence type="ECO:0000256" key="2">
    <source>
        <dbReference type="ARBA" id="ARBA00022801"/>
    </source>
</evidence>
<proteinExistence type="predicted"/>
<dbReference type="PROSITE" id="PS51462">
    <property type="entry name" value="NUDIX"/>
    <property type="match status" value="1"/>
</dbReference>
<comment type="cofactor">
    <cofactor evidence="1">
        <name>Mg(2+)</name>
        <dbReference type="ChEBI" id="CHEBI:18420"/>
    </cofactor>
</comment>
<evidence type="ECO:0000313" key="5">
    <source>
        <dbReference type="Proteomes" id="UP000230922"/>
    </source>
</evidence>
<dbReference type="Proteomes" id="UP000230922">
    <property type="component" value="Unassembled WGS sequence"/>
</dbReference>
<dbReference type="EMBL" id="PFAK01000026">
    <property type="protein sequence ID" value="PIR96336.1"/>
    <property type="molecule type" value="Genomic_DNA"/>
</dbReference>
<protein>
    <recommendedName>
        <fullName evidence="3">Nudix hydrolase domain-containing protein</fullName>
    </recommendedName>
</protein>
<keyword evidence="2" id="KW-0378">Hydrolase</keyword>
<dbReference type="AlphaFoldDB" id="A0A2H0VB72"/>
<dbReference type="SUPFAM" id="SSF55811">
    <property type="entry name" value="Nudix"/>
    <property type="match status" value="1"/>
</dbReference>
<name>A0A2H0VB72_9BACT</name>
<evidence type="ECO:0000256" key="1">
    <source>
        <dbReference type="ARBA" id="ARBA00001946"/>
    </source>
</evidence>